<dbReference type="CDD" id="cd15831">
    <property type="entry name" value="BTAD"/>
    <property type="match status" value="1"/>
</dbReference>
<dbReference type="Gene3D" id="1.25.40.10">
    <property type="entry name" value="Tetratricopeptide repeat domain"/>
    <property type="match status" value="1"/>
</dbReference>
<dbReference type="PANTHER" id="PTHR35807:SF1">
    <property type="entry name" value="TRANSCRIPTIONAL REGULATOR REDD"/>
    <property type="match status" value="1"/>
</dbReference>
<proteinExistence type="inferred from homology"/>
<evidence type="ECO:0000256" key="1">
    <source>
        <dbReference type="ARBA" id="ARBA00005820"/>
    </source>
</evidence>
<evidence type="ECO:0000256" key="2">
    <source>
        <dbReference type="ARBA" id="ARBA00023012"/>
    </source>
</evidence>
<feature type="domain" description="OmpR/PhoB-type" evidence="7">
    <location>
        <begin position="1"/>
        <end position="94"/>
    </location>
</feature>
<dbReference type="PANTHER" id="PTHR35807">
    <property type="entry name" value="TRANSCRIPTIONAL REGULATOR REDD-RELATED"/>
    <property type="match status" value="1"/>
</dbReference>
<evidence type="ECO:0000259" key="7">
    <source>
        <dbReference type="PROSITE" id="PS51755"/>
    </source>
</evidence>
<dbReference type="Gene3D" id="1.10.10.10">
    <property type="entry name" value="Winged helix-like DNA-binding domain superfamily/Winged helix DNA-binding domain"/>
    <property type="match status" value="1"/>
</dbReference>
<dbReference type="RefSeq" id="WP_380225535.1">
    <property type="nucleotide sequence ID" value="NZ_JBHSOF010000012.1"/>
</dbReference>
<gene>
    <name evidence="8" type="ORF">ACFP3U_12710</name>
</gene>
<dbReference type="InterPro" id="IPR005158">
    <property type="entry name" value="BTAD"/>
</dbReference>
<sequence length="258" mass="28818">MRYELLGNLRVVDGGGMSSISAQKVEILLASLLAHADHVVSVDQLMGEIWGDRQPRRALAGLHVYVSELRKFLHRPERAEGPILTRSPGYVLRLDGDALDAREFLDLVGLGRRLLREQRLEEAGEAFERGLALWRGPALGDVGQGPVLRSFATRLTETRMECVEMLVDAQLRRGRHREVIGLLYTLAAENPLREAFHRQLMLALYRSERRADALKAYQAARRTLLDELGLEPCSPMQDLHKAILRSDDLDGAAALAAV</sequence>
<keyword evidence="2" id="KW-0902">Two-component regulatory system</keyword>
<evidence type="ECO:0000256" key="6">
    <source>
        <dbReference type="PROSITE-ProRule" id="PRU01091"/>
    </source>
</evidence>
<comment type="similarity">
    <text evidence="1">Belongs to the AfsR/DnrI/RedD regulatory family.</text>
</comment>
<feature type="DNA-binding region" description="OmpR/PhoB-type" evidence="6">
    <location>
        <begin position="1"/>
        <end position="94"/>
    </location>
</feature>
<name>A0ABW0X5V1_9ACTN</name>
<keyword evidence="3" id="KW-0805">Transcription regulation</keyword>
<dbReference type="SUPFAM" id="SSF46894">
    <property type="entry name" value="C-terminal effector domain of the bipartite response regulators"/>
    <property type="match status" value="1"/>
</dbReference>
<dbReference type="InterPro" id="IPR036388">
    <property type="entry name" value="WH-like_DNA-bd_sf"/>
</dbReference>
<organism evidence="8 9">
    <name type="scientific">Kitasatospora misakiensis</name>
    <dbReference type="NCBI Taxonomy" id="67330"/>
    <lineage>
        <taxon>Bacteria</taxon>
        <taxon>Bacillati</taxon>
        <taxon>Actinomycetota</taxon>
        <taxon>Actinomycetes</taxon>
        <taxon>Kitasatosporales</taxon>
        <taxon>Streptomycetaceae</taxon>
        <taxon>Kitasatospora</taxon>
    </lineage>
</organism>
<evidence type="ECO:0000256" key="5">
    <source>
        <dbReference type="ARBA" id="ARBA00023163"/>
    </source>
</evidence>
<dbReference type="Pfam" id="PF03704">
    <property type="entry name" value="BTAD"/>
    <property type="match status" value="1"/>
</dbReference>
<dbReference type="InterPro" id="IPR011990">
    <property type="entry name" value="TPR-like_helical_dom_sf"/>
</dbReference>
<evidence type="ECO:0000313" key="9">
    <source>
        <dbReference type="Proteomes" id="UP001595975"/>
    </source>
</evidence>
<evidence type="ECO:0000256" key="3">
    <source>
        <dbReference type="ARBA" id="ARBA00023015"/>
    </source>
</evidence>
<dbReference type="InterPro" id="IPR001867">
    <property type="entry name" value="OmpR/PhoB-type_DNA-bd"/>
</dbReference>
<dbReference type="Pfam" id="PF00486">
    <property type="entry name" value="Trans_reg_C"/>
    <property type="match status" value="1"/>
</dbReference>
<comment type="caution">
    <text evidence="8">The sequence shown here is derived from an EMBL/GenBank/DDBJ whole genome shotgun (WGS) entry which is preliminary data.</text>
</comment>
<dbReference type="SMART" id="SM00862">
    <property type="entry name" value="Trans_reg_C"/>
    <property type="match status" value="1"/>
</dbReference>
<dbReference type="SUPFAM" id="SSF48452">
    <property type="entry name" value="TPR-like"/>
    <property type="match status" value="1"/>
</dbReference>
<keyword evidence="5" id="KW-0804">Transcription</keyword>
<dbReference type="Proteomes" id="UP001595975">
    <property type="component" value="Unassembled WGS sequence"/>
</dbReference>
<dbReference type="InterPro" id="IPR051677">
    <property type="entry name" value="AfsR-DnrI-RedD_regulator"/>
</dbReference>
<dbReference type="EMBL" id="JBHSOF010000012">
    <property type="protein sequence ID" value="MFC5663841.1"/>
    <property type="molecule type" value="Genomic_DNA"/>
</dbReference>
<keyword evidence="9" id="KW-1185">Reference proteome</keyword>
<dbReference type="SMART" id="SM01043">
    <property type="entry name" value="BTAD"/>
    <property type="match status" value="1"/>
</dbReference>
<dbReference type="InterPro" id="IPR016032">
    <property type="entry name" value="Sig_transdc_resp-reg_C-effctor"/>
</dbReference>
<evidence type="ECO:0000313" key="8">
    <source>
        <dbReference type="EMBL" id="MFC5663841.1"/>
    </source>
</evidence>
<evidence type="ECO:0000256" key="4">
    <source>
        <dbReference type="ARBA" id="ARBA00023125"/>
    </source>
</evidence>
<dbReference type="PROSITE" id="PS51755">
    <property type="entry name" value="OMPR_PHOB"/>
    <property type="match status" value="1"/>
</dbReference>
<protein>
    <submittedName>
        <fullName evidence="8">BTAD domain-containing putative transcriptional regulator</fullName>
    </submittedName>
</protein>
<reference evidence="9" key="1">
    <citation type="journal article" date="2019" name="Int. J. Syst. Evol. Microbiol.">
        <title>The Global Catalogue of Microorganisms (GCM) 10K type strain sequencing project: providing services to taxonomists for standard genome sequencing and annotation.</title>
        <authorList>
            <consortium name="The Broad Institute Genomics Platform"/>
            <consortium name="The Broad Institute Genome Sequencing Center for Infectious Disease"/>
            <person name="Wu L."/>
            <person name="Ma J."/>
        </authorList>
    </citation>
    <scope>NUCLEOTIDE SEQUENCE [LARGE SCALE GENOMIC DNA]</scope>
    <source>
        <strain evidence="9">CGMCC 4.1437</strain>
    </source>
</reference>
<keyword evidence="4 6" id="KW-0238">DNA-binding</keyword>
<accession>A0ABW0X5V1</accession>